<dbReference type="EMBL" id="JBANMG010000005">
    <property type="protein sequence ID" value="KAK6953044.1"/>
    <property type="molecule type" value="Genomic_DNA"/>
</dbReference>
<dbReference type="Proteomes" id="UP001369815">
    <property type="component" value="Unassembled WGS sequence"/>
</dbReference>
<sequence length="224" mass="24770">MPEGLQKAQSQYKTRREESQTLKRCRKCPKPLAPGDKSFCVDHTKTQKVTDGKQQRKKRTERKAAAETNGRLDQPSSGTQETGQDVSSGMGFEDYMSMALATSPAHDSASYYAPSTEPWMLPENPAQGLESTSNPYLSNAHTSSSLYGESYGEPYDQVTQGFFADAMYMHDVYGDTLDGGVVQQSSDYSTQVDFEASGMDNIPFDYDNSNLPGWYTQPSNPPGY</sequence>
<proteinExistence type="predicted"/>
<feature type="region of interest" description="Disordered" evidence="1">
    <location>
        <begin position="1"/>
        <end position="90"/>
    </location>
</feature>
<keyword evidence="3" id="KW-1185">Reference proteome</keyword>
<protein>
    <submittedName>
        <fullName evidence="2">Uncharacterized protein</fullName>
    </submittedName>
</protein>
<comment type="caution">
    <text evidence="2">The sequence shown here is derived from an EMBL/GenBank/DDBJ whole genome shotgun (WGS) entry which is preliminary data.</text>
</comment>
<evidence type="ECO:0000313" key="3">
    <source>
        <dbReference type="Proteomes" id="UP001369815"/>
    </source>
</evidence>
<dbReference type="AlphaFoldDB" id="A0AAX6MKM5"/>
<reference evidence="2 3" key="1">
    <citation type="journal article" date="2024" name="Front Chem Biol">
        <title>Unveiling the potential of Daldinia eschscholtzii MFLUCC 19-0629 through bioactivity and bioinformatics studies for enhanced sustainable agriculture production.</title>
        <authorList>
            <person name="Brooks S."/>
            <person name="Weaver J.A."/>
            <person name="Klomchit A."/>
            <person name="Alharthi S.A."/>
            <person name="Onlamun T."/>
            <person name="Nurani R."/>
            <person name="Vong T.K."/>
            <person name="Alberti F."/>
            <person name="Greco C."/>
        </authorList>
    </citation>
    <scope>NUCLEOTIDE SEQUENCE [LARGE SCALE GENOMIC DNA]</scope>
    <source>
        <strain evidence="2">MFLUCC 19-0629</strain>
    </source>
</reference>
<gene>
    <name evidence="2" type="ORF">Daesc_005342</name>
</gene>
<evidence type="ECO:0000256" key="1">
    <source>
        <dbReference type="SAM" id="MobiDB-lite"/>
    </source>
</evidence>
<evidence type="ECO:0000313" key="2">
    <source>
        <dbReference type="EMBL" id="KAK6953044.1"/>
    </source>
</evidence>
<accession>A0AAX6MKM5</accession>
<name>A0AAX6MKM5_9PEZI</name>
<organism evidence="2 3">
    <name type="scientific">Daldinia eschscholtzii</name>
    <dbReference type="NCBI Taxonomy" id="292717"/>
    <lineage>
        <taxon>Eukaryota</taxon>
        <taxon>Fungi</taxon>
        <taxon>Dikarya</taxon>
        <taxon>Ascomycota</taxon>
        <taxon>Pezizomycotina</taxon>
        <taxon>Sordariomycetes</taxon>
        <taxon>Xylariomycetidae</taxon>
        <taxon>Xylariales</taxon>
        <taxon>Hypoxylaceae</taxon>
        <taxon>Daldinia</taxon>
    </lineage>
</organism>
<feature type="compositionally biased region" description="Polar residues" evidence="1">
    <location>
        <begin position="74"/>
        <end position="87"/>
    </location>
</feature>
<feature type="compositionally biased region" description="Basic and acidic residues" evidence="1">
    <location>
        <begin position="39"/>
        <end position="54"/>
    </location>
</feature>